<evidence type="ECO:0008006" key="3">
    <source>
        <dbReference type="Google" id="ProtNLM"/>
    </source>
</evidence>
<keyword evidence="2" id="KW-1185">Reference proteome</keyword>
<dbReference type="Gene3D" id="3.40.630.30">
    <property type="match status" value="1"/>
</dbReference>
<protein>
    <recommendedName>
        <fullName evidence="3">N-acetyltransferase domain-containing protein</fullName>
    </recommendedName>
</protein>
<gene>
    <name evidence="1" type="ORF">K040078D81_36030</name>
</gene>
<evidence type="ECO:0000313" key="2">
    <source>
        <dbReference type="Proteomes" id="UP001600943"/>
    </source>
</evidence>
<dbReference type="Proteomes" id="UP001600943">
    <property type="component" value="Unassembled WGS sequence"/>
</dbReference>
<accession>A0ABQ0BDF3</accession>
<organism evidence="1 2">
    <name type="scientific">Blautia hominis</name>
    <dbReference type="NCBI Taxonomy" id="2025493"/>
    <lineage>
        <taxon>Bacteria</taxon>
        <taxon>Bacillati</taxon>
        <taxon>Bacillota</taxon>
        <taxon>Clostridia</taxon>
        <taxon>Lachnospirales</taxon>
        <taxon>Lachnospiraceae</taxon>
        <taxon>Blautia</taxon>
    </lineage>
</organism>
<dbReference type="RefSeq" id="WP_390407255.1">
    <property type="nucleotide sequence ID" value="NZ_BAABYW010000001.1"/>
</dbReference>
<dbReference type="InterPro" id="IPR016181">
    <property type="entry name" value="Acyl_CoA_acyltransferase"/>
</dbReference>
<reference evidence="1 2" key="1">
    <citation type="submission" date="2024-04" db="EMBL/GenBank/DDBJ databases">
        <title>Defined microbial consortia suppress multidrug-resistant proinflammatory Enterobacteriaceae via ecological control.</title>
        <authorList>
            <person name="Furuichi M."/>
            <person name="Kawaguchi T."/>
            <person name="Pust M."/>
            <person name="Yasuma K."/>
            <person name="Plichta D."/>
            <person name="Hasegawa N."/>
            <person name="Ohya T."/>
            <person name="Bhattarai S."/>
            <person name="Sasajima S."/>
            <person name="Aoto Y."/>
            <person name="Tuganbaev T."/>
            <person name="Yaginuma M."/>
            <person name="Ueda M."/>
            <person name="Okahashi N."/>
            <person name="Amafuji K."/>
            <person name="Kiridooshi Y."/>
            <person name="Sugita K."/>
            <person name="Strazar M."/>
            <person name="Skelly A."/>
            <person name="Suda W."/>
            <person name="Hattori M."/>
            <person name="Nakamoto N."/>
            <person name="Caballero S."/>
            <person name="Norman J."/>
            <person name="Olle B."/>
            <person name="Tanoue T."/>
            <person name="Arita M."/>
            <person name="Bucci V."/>
            <person name="Atarashi K."/>
            <person name="Xavier R."/>
            <person name="Honda K."/>
        </authorList>
    </citation>
    <scope>NUCLEOTIDE SEQUENCE [LARGE SCALE GENOMIC DNA]</scope>
    <source>
        <strain evidence="2">k04-0078-D8-1</strain>
    </source>
</reference>
<evidence type="ECO:0000313" key="1">
    <source>
        <dbReference type="EMBL" id="GAA6409486.1"/>
    </source>
</evidence>
<comment type="caution">
    <text evidence="1">The sequence shown here is derived from an EMBL/GenBank/DDBJ whole genome shotgun (WGS) entry which is preliminary data.</text>
</comment>
<dbReference type="EMBL" id="BAABYW010000001">
    <property type="protein sequence ID" value="GAA6409486.1"/>
    <property type="molecule type" value="Genomic_DNA"/>
</dbReference>
<proteinExistence type="predicted"/>
<dbReference type="SUPFAM" id="SSF55729">
    <property type="entry name" value="Acyl-CoA N-acyltransferases (Nat)"/>
    <property type="match status" value="1"/>
</dbReference>
<sequence length="202" mass="22969">MIDLAAHLYDCSNNRHVDFLLECLRDKTWHNLCTIPTRMGIPSIFTDLYYVYTRKQSSNTIHLVVEQGNDVWAAYVCVSVQGSTAEIMGGVAPAFSDRGMGLACYACLLDQIFSVKPGIQTIVTKTAECHRTIQRINDVCGFRMVGSVPEGFYDQETGKRERLLRYELSREQHPTAFVLRLCTRFHVRIDRDALTQLKEIDG</sequence>
<name>A0ABQ0BDF3_9FIRM</name>